<name>A0AAX4NZF7_9CHLO</name>
<dbReference type="GO" id="GO:0032259">
    <property type="term" value="P:methylation"/>
    <property type="evidence" value="ECO:0007669"/>
    <property type="project" value="UniProtKB-KW"/>
</dbReference>
<sequence>MRALGGGWELSRRACRGGARLCSSSAASGTPADRYTHGHSSGVINQHSARTAENSARHLLPSLRDGLDVIDVGCGPGSISVGLARAVAPRGTLVAVDVAEDVLPMARAAARDAGVTNATFEVASVYDLPHPDDRFDVAHAHQVLQHLSDPVAALRELRRVVKPGGLIAIRDADYASMLSHPVMARIERWRALYRAVARQNNAEPDAGRHLASWAAEAGFEAGDCELNFSVRSYSASSDEEDRRRWGRDWAARCLHSDFGKQAVEYGLATRAEMEEIASAWTEFSENSSAVMYYVNGELMLRA</sequence>
<keyword evidence="2" id="KW-0489">Methyltransferase</keyword>
<keyword evidence="2" id="KW-0808">Transferase</keyword>
<dbReference type="InterPro" id="IPR025714">
    <property type="entry name" value="Methyltranfer_dom"/>
</dbReference>
<evidence type="ECO:0000313" key="3">
    <source>
        <dbReference type="Proteomes" id="UP001472866"/>
    </source>
</evidence>
<dbReference type="PANTHER" id="PTHR43591">
    <property type="entry name" value="METHYLTRANSFERASE"/>
    <property type="match status" value="1"/>
</dbReference>
<dbReference type="Pfam" id="PF13847">
    <property type="entry name" value="Methyltransf_31"/>
    <property type="match status" value="1"/>
</dbReference>
<keyword evidence="3" id="KW-1185">Reference proteome</keyword>
<feature type="domain" description="Methyltransferase" evidence="1">
    <location>
        <begin position="64"/>
        <end position="199"/>
    </location>
</feature>
<evidence type="ECO:0000259" key="1">
    <source>
        <dbReference type="Pfam" id="PF13847"/>
    </source>
</evidence>
<dbReference type="CDD" id="cd02440">
    <property type="entry name" value="AdoMet_MTases"/>
    <property type="match status" value="1"/>
</dbReference>
<dbReference type="Gene3D" id="3.40.50.150">
    <property type="entry name" value="Vaccinia Virus protein VP39"/>
    <property type="match status" value="1"/>
</dbReference>
<evidence type="ECO:0000313" key="2">
    <source>
        <dbReference type="EMBL" id="WZN59309.1"/>
    </source>
</evidence>
<dbReference type="AlphaFoldDB" id="A0AAX4NZF7"/>
<dbReference type="PANTHER" id="PTHR43591:SF24">
    <property type="entry name" value="2-METHOXY-6-POLYPRENYL-1,4-BENZOQUINOL METHYLASE, MITOCHONDRIAL"/>
    <property type="match status" value="1"/>
</dbReference>
<protein>
    <submittedName>
        <fullName evidence="2">Methyltransferase</fullName>
    </submittedName>
</protein>
<dbReference type="Proteomes" id="UP001472866">
    <property type="component" value="Chromosome 01"/>
</dbReference>
<dbReference type="EMBL" id="CP151501">
    <property type="protein sequence ID" value="WZN59309.1"/>
    <property type="molecule type" value="Genomic_DNA"/>
</dbReference>
<reference evidence="2 3" key="1">
    <citation type="submission" date="2024-03" db="EMBL/GenBank/DDBJ databases">
        <title>Complete genome sequence of the green alga Chloropicon roscoffensis RCC1871.</title>
        <authorList>
            <person name="Lemieux C."/>
            <person name="Pombert J.-F."/>
            <person name="Otis C."/>
            <person name="Turmel M."/>
        </authorList>
    </citation>
    <scope>NUCLEOTIDE SEQUENCE [LARGE SCALE GENOMIC DNA]</scope>
    <source>
        <strain evidence="2 3">RCC1871</strain>
    </source>
</reference>
<accession>A0AAX4NZF7</accession>
<organism evidence="2 3">
    <name type="scientific">Chloropicon roscoffensis</name>
    <dbReference type="NCBI Taxonomy" id="1461544"/>
    <lineage>
        <taxon>Eukaryota</taxon>
        <taxon>Viridiplantae</taxon>
        <taxon>Chlorophyta</taxon>
        <taxon>Chloropicophyceae</taxon>
        <taxon>Chloropicales</taxon>
        <taxon>Chloropicaceae</taxon>
        <taxon>Chloropicon</taxon>
    </lineage>
</organism>
<dbReference type="SUPFAM" id="SSF53335">
    <property type="entry name" value="S-adenosyl-L-methionine-dependent methyltransferases"/>
    <property type="match status" value="1"/>
</dbReference>
<dbReference type="GO" id="GO:0008168">
    <property type="term" value="F:methyltransferase activity"/>
    <property type="evidence" value="ECO:0007669"/>
    <property type="project" value="UniProtKB-KW"/>
</dbReference>
<dbReference type="InterPro" id="IPR029063">
    <property type="entry name" value="SAM-dependent_MTases_sf"/>
</dbReference>
<gene>
    <name evidence="2" type="ORF">HKI87_01g08350</name>
</gene>
<proteinExistence type="predicted"/>